<evidence type="ECO:0000313" key="3">
    <source>
        <dbReference type="EMBL" id="ALF58669.1"/>
    </source>
</evidence>
<dbReference type="STRING" id="45610.AOC03_00265"/>
<sequence>MKQILIIMALCVLAFYGYQKFQVTETESATTVPTFTAADLENIPPSYNDSSPEPQALTTPMTTATNTSPNTPSFTCDGRQHCSQMKSCEEATYFIKHCPNTKMDGNNDGIPCEDQFCR</sequence>
<dbReference type="Proteomes" id="UP000059847">
    <property type="component" value="Chromosome"/>
</dbReference>
<feature type="region of interest" description="Disordered" evidence="1">
    <location>
        <begin position="40"/>
        <end position="72"/>
    </location>
</feature>
<protein>
    <recommendedName>
        <fullName evidence="2">Excalibur calcium-binding domain-containing protein</fullName>
    </recommendedName>
</protein>
<dbReference type="Pfam" id="PF05901">
    <property type="entry name" value="Excalibur"/>
    <property type="match status" value="1"/>
</dbReference>
<name>A0A0M4U304_9GAMM</name>
<gene>
    <name evidence="3" type="ORF">AOC03_00265</name>
</gene>
<dbReference type="EMBL" id="CP012678">
    <property type="protein sequence ID" value="ALF58669.1"/>
    <property type="molecule type" value="Genomic_DNA"/>
</dbReference>
<dbReference type="AlphaFoldDB" id="A0A0M4U304"/>
<proteinExistence type="predicted"/>
<evidence type="ECO:0000259" key="2">
    <source>
        <dbReference type="Pfam" id="PF05901"/>
    </source>
</evidence>
<dbReference type="InterPro" id="IPR008613">
    <property type="entry name" value="Excalibur_Ca-bd_domain"/>
</dbReference>
<keyword evidence="4" id="KW-1185">Reference proteome</keyword>
<organism evidence="3 4">
    <name type="scientific">Psychrobacter urativorans</name>
    <dbReference type="NCBI Taxonomy" id="45610"/>
    <lineage>
        <taxon>Bacteria</taxon>
        <taxon>Pseudomonadati</taxon>
        <taxon>Pseudomonadota</taxon>
        <taxon>Gammaproteobacteria</taxon>
        <taxon>Moraxellales</taxon>
        <taxon>Moraxellaceae</taxon>
        <taxon>Psychrobacter</taxon>
    </lineage>
</organism>
<evidence type="ECO:0000313" key="4">
    <source>
        <dbReference type="Proteomes" id="UP000059847"/>
    </source>
</evidence>
<feature type="compositionally biased region" description="Polar residues" evidence="1">
    <location>
        <begin position="45"/>
        <end position="57"/>
    </location>
</feature>
<dbReference type="KEGG" id="pur:AOC03_00265"/>
<accession>A0A0M4U304</accession>
<evidence type="ECO:0000256" key="1">
    <source>
        <dbReference type="SAM" id="MobiDB-lite"/>
    </source>
</evidence>
<reference evidence="3 4" key="1">
    <citation type="submission" date="2015-09" db="EMBL/GenBank/DDBJ databases">
        <title>Complete genome of Psychrobacter urativorans R10.10B.</title>
        <authorList>
            <person name="See-Too W.S."/>
            <person name="Chan K.G."/>
        </authorList>
    </citation>
    <scope>NUCLEOTIDE SEQUENCE [LARGE SCALE GENOMIC DNA]</scope>
    <source>
        <strain evidence="3 4">R10.10B</strain>
    </source>
</reference>
<feature type="compositionally biased region" description="Low complexity" evidence="1">
    <location>
        <begin position="58"/>
        <end position="72"/>
    </location>
</feature>
<feature type="domain" description="Excalibur calcium-binding" evidence="2">
    <location>
        <begin position="79"/>
        <end position="113"/>
    </location>
</feature>